<evidence type="ECO:0000313" key="2">
    <source>
        <dbReference type="Proteomes" id="UP000230093"/>
    </source>
</evidence>
<dbReference type="AlphaFoldDB" id="A0A2H0WAC9"/>
<dbReference type="Proteomes" id="UP000230093">
    <property type="component" value="Unassembled WGS sequence"/>
</dbReference>
<comment type="caution">
    <text evidence="1">The sequence shown here is derived from an EMBL/GenBank/DDBJ whole genome shotgun (WGS) entry which is preliminary data.</text>
</comment>
<name>A0A2H0WAC9_9BACT</name>
<proteinExistence type="predicted"/>
<gene>
    <name evidence="1" type="ORF">COT75_00110</name>
</gene>
<reference evidence="2" key="1">
    <citation type="submission" date="2017-09" db="EMBL/GenBank/DDBJ databases">
        <title>Depth-based differentiation of microbial function through sediment-hosted aquifers and enrichment of novel symbionts in the deep terrestrial subsurface.</title>
        <authorList>
            <person name="Probst A.J."/>
            <person name="Ladd B."/>
            <person name="Jarett J.K."/>
            <person name="Geller-Mcgrath D.E."/>
            <person name="Sieber C.M.K."/>
            <person name="Emerson J.B."/>
            <person name="Anantharaman K."/>
            <person name="Thomas B.C."/>
            <person name="Malmstrom R."/>
            <person name="Stieglmeier M."/>
            <person name="Klingl A."/>
            <person name="Woyke T."/>
            <person name="Ryan C.M."/>
            <person name="Banfield J.F."/>
        </authorList>
    </citation>
    <scope>NUCLEOTIDE SEQUENCE [LARGE SCALE GENOMIC DNA]</scope>
</reference>
<dbReference type="EMBL" id="PEZT01000001">
    <property type="protein sequence ID" value="PIS09597.1"/>
    <property type="molecule type" value="Genomic_DNA"/>
</dbReference>
<organism evidence="1 2">
    <name type="scientific">Candidatus Beckwithbacteria bacterium CG10_big_fil_rev_8_21_14_0_10_34_10</name>
    <dbReference type="NCBI Taxonomy" id="1974495"/>
    <lineage>
        <taxon>Bacteria</taxon>
        <taxon>Candidatus Beckwithiibacteriota</taxon>
    </lineage>
</organism>
<protein>
    <submittedName>
        <fullName evidence="1">Uncharacterized protein</fullName>
    </submittedName>
</protein>
<evidence type="ECO:0000313" key="1">
    <source>
        <dbReference type="EMBL" id="PIS09597.1"/>
    </source>
</evidence>
<sequence>MSRTREIERRLGQLSSQSDDLLTSVETAELWPRFEKVRHAILIALTSEKPQAQRELSTFSWSGVDEGIHDHNGHIEGTVNGIKLDIDIKGTTVDDQPRYVVDSNGQWRLVHSSEHFMEIHGSYTSADGRKGAVRFQVGNAGTPFEAYWLEVADGRLRLEQVAHNKDVFVADSLVNKRDQVTIPGTRIELPRFIEG</sequence>
<accession>A0A2H0WAC9</accession>